<dbReference type="Proteomes" id="UP001231189">
    <property type="component" value="Unassembled WGS sequence"/>
</dbReference>
<dbReference type="EC" id="1.1.1.-" evidence="5"/>
<comment type="similarity">
    <text evidence="1 4">Belongs to the short-chain dehydrogenases/reductases (SDR) family.</text>
</comment>
<dbReference type="PRINTS" id="PR00081">
    <property type="entry name" value="GDHRDH"/>
</dbReference>
<proteinExistence type="inferred from homology"/>
<dbReference type="PANTHER" id="PTHR43490">
    <property type="entry name" value="(+)-NEOMENTHOL DEHYDROGENASE"/>
    <property type="match status" value="1"/>
</dbReference>
<dbReference type="FunFam" id="3.40.50.720:FF:000396">
    <property type="entry name" value="(+)-neomenthol dehydrogenase"/>
    <property type="match status" value="1"/>
</dbReference>
<evidence type="ECO:0000256" key="2">
    <source>
        <dbReference type="ARBA" id="ARBA00022857"/>
    </source>
</evidence>
<evidence type="ECO:0000256" key="5">
    <source>
        <dbReference type="RuleBase" id="RU369024"/>
    </source>
</evidence>
<keyword evidence="2 5" id="KW-0521">NADP</keyword>
<accession>A0AAD8QEI9</accession>
<dbReference type="InterPro" id="IPR045313">
    <property type="entry name" value="CBR1-like"/>
</dbReference>
<dbReference type="Pfam" id="PF00106">
    <property type="entry name" value="adh_short"/>
    <property type="match status" value="2"/>
</dbReference>
<protein>
    <recommendedName>
        <fullName evidence="5">Short-chain dehydrogenase/reductase</fullName>
        <ecNumber evidence="5">1.1.1.-</ecNumber>
    </recommendedName>
</protein>
<dbReference type="Gene3D" id="3.40.50.720">
    <property type="entry name" value="NAD(P)-binding Rossmann-like Domain"/>
    <property type="match status" value="1"/>
</dbReference>
<dbReference type="Pfam" id="PF13561">
    <property type="entry name" value="adh_short_C2"/>
    <property type="match status" value="1"/>
</dbReference>
<gene>
    <name evidence="6" type="ORF">QYE76_007886</name>
</gene>
<evidence type="ECO:0000313" key="6">
    <source>
        <dbReference type="EMBL" id="KAK1601125.1"/>
    </source>
</evidence>
<dbReference type="GO" id="GO:0016616">
    <property type="term" value="F:oxidoreductase activity, acting on the CH-OH group of donors, NAD or NADP as acceptor"/>
    <property type="evidence" value="ECO:0007669"/>
    <property type="project" value="InterPro"/>
</dbReference>
<dbReference type="PRINTS" id="PR00080">
    <property type="entry name" value="SDRFAMILY"/>
</dbReference>
<dbReference type="CDD" id="cd05324">
    <property type="entry name" value="carb_red_PTCR-like_SDR_c"/>
    <property type="match status" value="1"/>
</dbReference>
<dbReference type="InterPro" id="IPR036291">
    <property type="entry name" value="NAD(P)-bd_dom_sf"/>
</dbReference>
<dbReference type="EMBL" id="JAUUTY010000505">
    <property type="protein sequence ID" value="KAK1601125.1"/>
    <property type="molecule type" value="Genomic_DNA"/>
</dbReference>
<reference evidence="6" key="1">
    <citation type="submission" date="2023-07" db="EMBL/GenBank/DDBJ databases">
        <title>A chromosome-level genome assembly of Lolium multiflorum.</title>
        <authorList>
            <person name="Chen Y."/>
            <person name="Copetti D."/>
            <person name="Kolliker R."/>
            <person name="Studer B."/>
        </authorList>
    </citation>
    <scope>NUCLEOTIDE SEQUENCE</scope>
    <source>
        <strain evidence="6">02402/16</strain>
        <tissue evidence="6">Leaf</tissue>
    </source>
</reference>
<evidence type="ECO:0000256" key="4">
    <source>
        <dbReference type="RuleBase" id="RU000363"/>
    </source>
</evidence>
<sequence>MEGAISSPSNTRVAVVTGGNKGIGFEVCRQLASGGVMVVLTARDETRGREAVEKLKGLGVTGIFFHELEITDASSISTLADFLKSSFGKLDILVNNAAVGGVEYDQELDTNEEKFGGLDFHQRVEWMLKNAQEPIGAAKKSVQTNYYGTKHVTEALLPLLQSSSDGRIVNVSSDYGLLKHISSEEVRQELNDINSLTEERLDEMLNKFLKDFEAGVLGPQGWPTKFSAYKVAKAAMNAYFRILARRHLAVRVNCVHPGFVKTDMSMRSGVLTPEEGARNVVKVALLPDDGPTGAYFAKGEEASFL</sequence>
<evidence type="ECO:0000313" key="7">
    <source>
        <dbReference type="Proteomes" id="UP001231189"/>
    </source>
</evidence>
<evidence type="ECO:0000256" key="1">
    <source>
        <dbReference type="ARBA" id="ARBA00006484"/>
    </source>
</evidence>
<organism evidence="6 7">
    <name type="scientific">Lolium multiflorum</name>
    <name type="common">Italian ryegrass</name>
    <name type="synonym">Lolium perenne subsp. multiflorum</name>
    <dbReference type="NCBI Taxonomy" id="4521"/>
    <lineage>
        <taxon>Eukaryota</taxon>
        <taxon>Viridiplantae</taxon>
        <taxon>Streptophyta</taxon>
        <taxon>Embryophyta</taxon>
        <taxon>Tracheophyta</taxon>
        <taxon>Spermatophyta</taxon>
        <taxon>Magnoliopsida</taxon>
        <taxon>Liliopsida</taxon>
        <taxon>Poales</taxon>
        <taxon>Poaceae</taxon>
        <taxon>BOP clade</taxon>
        <taxon>Pooideae</taxon>
        <taxon>Poodae</taxon>
        <taxon>Poeae</taxon>
        <taxon>Poeae Chloroplast Group 2 (Poeae type)</taxon>
        <taxon>Loliodinae</taxon>
        <taxon>Loliinae</taxon>
        <taxon>Lolium</taxon>
    </lineage>
</organism>
<comment type="caution">
    <text evidence="6">The sequence shown here is derived from an EMBL/GenBank/DDBJ whole genome shotgun (WGS) entry which is preliminary data.</text>
</comment>
<keyword evidence="3 5" id="KW-0560">Oxidoreductase</keyword>
<dbReference type="AlphaFoldDB" id="A0AAD8QEI9"/>
<dbReference type="GO" id="GO:0016020">
    <property type="term" value="C:membrane"/>
    <property type="evidence" value="ECO:0007669"/>
    <property type="project" value="TreeGrafter"/>
</dbReference>
<name>A0AAD8QEI9_LOLMU</name>
<keyword evidence="7" id="KW-1185">Reference proteome</keyword>
<dbReference type="SUPFAM" id="SSF51735">
    <property type="entry name" value="NAD(P)-binding Rossmann-fold domains"/>
    <property type="match status" value="1"/>
</dbReference>
<dbReference type="PANTHER" id="PTHR43490:SF110">
    <property type="entry name" value="SALUTARIDINE REDUCTASE"/>
    <property type="match status" value="1"/>
</dbReference>
<dbReference type="InterPro" id="IPR002347">
    <property type="entry name" value="SDR_fam"/>
</dbReference>
<evidence type="ECO:0000256" key="3">
    <source>
        <dbReference type="ARBA" id="ARBA00023002"/>
    </source>
</evidence>